<evidence type="ECO:0000256" key="3">
    <source>
        <dbReference type="ARBA" id="ARBA00023274"/>
    </source>
</evidence>
<dbReference type="SUPFAM" id="SSF53137">
    <property type="entry name" value="Translational machinery components"/>
    <property type="match status" value="1"/>
</dbReference>
<evidence type="ECO:0000313" key="5">
    <source>
        <dbReference type="EMBL" id="AVM81242.1"/>
    </source>
</evidence>
<reference evidence="5" key="1">
    <citation type="submission" date="2017-12" db="EMBL/GenBank/DDBJ databases">
        <title>Comparative mitochondrial genomics of cryptophyte algae: gene shuffling and dynamic mobile genetic elements.</title>
        <authorList>
            <person name="Kim J.I."/>
            <person name="Yoon H.S."/>
            <person name="Yi G."/>
            <person name="Shin W."/>
            <person name="Archibald J.M."/>
        </authorList>
    </citation>
    <scope>NUCLEOTIDE SEQUENCE</scope>
    <source>
        <strain evidence="5">FBCC300012D</strain>
    </source>
</reference>
<dbReference type="Gene3D" id="3.30.420.80">
    <property type="entry name" value="Ribosomal protein S11"/>
    <property type="match status" value="1"/>
</dbReference>
<gene>
    <name evidence="5" type="primary">rps11</name>
    <name evidence="5" type="ORF">CplaMt_p024</name>
</gene>
<accession>A0A2P1G8F5</accession>
<name>A0A2P1G8F5_9CRYP</name>
<organism evidence="5">
    <name type="scientific">Cryptomonas curvata</name>
    <dbReference type="NCBI Taxonomy" id="233186"/>
    <lineage>
        <taxon>Eukaryota</taxon>
        <taxon>Cryptophyceae</taxon>
        <taxon>Cryptomonadales</taxon>
        <taxon>Cryptomonadaceae</taxon>
        <taxon>Cryptomonas</taxon>
    </lineage>
</organism>
<proteinExistence type="inferred from homology"/>
<sequence length="125" mass="13339">MLLKLKTIKNFNPIAIVSIFSSSNNIIINVSDISNKTICVGSGGLLGIKGAKRSTSYAGQAISALVGKKLLTLGIQYVYVKIKGFGHGRYSSLKGLSHTGIKILSILDSTPTPFNGCKAPKKRRM</sequence>
<dbReference type="EMBL" id="MG680942">
    <property type="protein sequence ID" value="AVM81242.1"/>
    <property type="molecule type" value="Genomic_DNA"/>
</dbReference>
<protein>
    <submittedName>
        <fullName evidence="5">Ribosomal protein S11</fullName>
    </submittedName>
</protein>
<dbReference type="InterPro" id="IPR018102">
    <property type="entry name" value="Ribosomal_uS11_CS"/>
</dbReference>
<dbReference type="HAMAP" id="MF_01310">
    <property type="entry name" value="Ribosomal_uS11"/>
    <property type="match status" value="1"/>
</dbReference>
<evidence type="ECO:0000256" key="2">
    <source>
        <dbReference type="ARBA" id="ARBA00022980"/>
    </source>
</evidence>
<dbReference type="PIRSF" id="PIRSF002131">
    <property type="entry name" value="Ribosomal_S11"/>
    <property type="match status" value="1"/>
</dbReference>
<dbReference type="PROSITE" id="PS00054">
    <property type="entry name" value="RIBOSOMAL_S11"/>
    <property type="match status" value="1"/>
</dbReference>
<dbReference type="GO" id="GO:0003735">
    <property type="term" value="F:structural constituent of ribosome"/>
    <property type="evidence" value="ECO:0007669"/>
    <property type="project" value="InterPro"/>
</dbReference>
<dbReference type="RefSeq" id="YP_009476749.1">
    <property type="nucleotide sequence ID" value="NC_037454.1"/>
</dbReference>
<dbReference type="GO" id="GO:0005840">
    <property type="term" value="C:ribosome"/>
    <property type="evidence" value="ECO:0007669"/>
    <property type="project" value="UniProtKB-KW"/>
</dbReference>
<keyword evidence="3 4" id="KW-0687">Ribonucleoprotein</keyword>
<keyword evidence="2 4" id="KW-0689">Ribosomal protein</keyword>
<geneLocation type="mitochondrion" evidence="5"/>
<dbReference type="GO" id="GO:1990904">
    <property type="term" value="C:ribonucleoprotein complex"/>
    <property type="evidence" value="ECO:0007669"/>
    <property type="project" value="UniProtKB-KW"/>
</dbReference>
<dbReference type="InterPro" id="IPR036967">
    <property type="entry name" value="Ribosomal_uS11_sf"/>
</dbReference>
<dbReference type="Pfam" id="PF00411">
    <property type="entry name" value="Ribosomal_S11"/>
    <property type="match status" value="1"/>
</dbReference>
<evidence type="ECO:0000256" key="4">
    <source>
        <dbReference type="RuleBase" id="RU003629"/>
    </source>
</evidence>
<dbReference type="PANTHER" id="PTHR11759">
    <property type="entry name" value="40S RIBOSOMAL PROTEIN S14/30S RIBOSOMAL PROTEIN S11"/>
    <property type="match status" value="1"/>
</dbReference>
<dbReference type="InterPro" id="IPR001971">
    <property type="entry name" value="Ribosomal_uS11"/>
</dbReference>
<keyword evidence="5" id="KW-0496">Mitochondrion</keyword>
<comment type="similarity">
    <text evidence="1 4">Belongs to the universal ribosomal protein uS11 family.</text>
</comment>
<dbReference type="AlphaFoldDB" id="A0A2P1G8F5"/>
<dbReference type="GO" id="GO:0006412">
    <property type="term" value="P:translation"/>
    <property type="evidence" value="ECO:0007669"/>
    <property type="project" value="InterPro"/>
</dbReference>
<dbReference type="GeneID" id="36496308"/>
<evidence type="ECO:0000256" key="1">
    <source>
        <dbReference type="ARBA" id="ARBA00006194"/>
    </source>
</evidence>